<feature type="domain" description="VWFA" evidence="1">
    <location>
        <begin position="1"/>
        <end position="153"/>
    </location>
</feature>
<dbReference type="VEuPathDB" id="VectorBase:BGLAX_044628"/>
<proteinExistence type="predicted"/>
<organism evidence="2 3">
    <name type="scientific">Biomphalaria glabrata</name>
    <name type="common">Bloodfluke planorb</name>
    <name type="synonym">Freshwater snail</name>
    <dbReference type="NCBI Taxonomy" id="6526"/>
    <lineage>
        <taxon>Eukaryota</taxon>
        <taxon>Metazoa</taxon>
        <taxon>Spiralia</taxon>
        <taxon>Lophotrochozoa</taxon>
        <taxon>Mollusca</taxon>
        <taxon>Gastropoda</taxon>
        <taxon>Heterobranchia</taxon>
        <taxon>Euthyneura</taxon>
        <taxon>Panpulmonata</taxon>
        <taxon>Hygrophila</taxon>
        <taxon>Lymnaeoidea</taxon>
        <taxon>Planorbidae</taxon>
        <taxon>Biomphalaria</taxon>
    </lineage>
</organism>
<dbReference type="Pfam" id="PF00092">
    <property type="entry name" value="VWA"/>
    <property type="match status" value="1"/>
</dbReference>
<name>A0A2C9M8E2_BIOGL</name>
<dbReference type="KEGG" id="bgt:106076514"/>
<sequence>MAASFKLGQDKVRFSCVVFSDRASIWFKLSDYNTIEDVQKAFLKAPYFGGATYTDKALSLIRNNNLYGSAAGGRANAPNIGILFTDGQSTNPLQTRISANLLKSEGVKMFSVGITNNVNDAELRGVSSGPEYVFRAKNFDDLADKLAIIVNKTCEGQCVFQSIFSAT</sequence>
<dbReference type="STRING" id="6526.A0A2C9M8E2"/>
<evidence type="ECO:0000313" key="3">
    <source>
        <dbReference type="Proteomes" id="UP000076420"/>
    </source>
</evidence>
<dbReference type="SUPFAM" id="SSF53300">
    <property type="entry name" value="vWA-like"/>
    <property type="match status" value="1"/>
</dbReference>
<dbReference type="InterPro" id="IPR050525">
    <property type="entry name" value="ECM_Assembly_Org"/>
</dbReference>
<dbReference type="PANTHER" id="PTHR24020">
    <property type="entry name" value="COLLAGEN ALPHA"/>
    <property type="match status" value="1"/>
</dbReference>
<dbReference type="PROSITE" id="PS50234">
    <property type="entry name" value="VWFA"/>
    <property type="match status" value="1"/>
</dbReference>
<dbReference type="PANTHER" id="PTHR24020:SF84">
    <property type="entry name" value="VWFA DOMAIN-CONTAINING PROTEIN"/>
    <property type="match status" value="1"/>
</dbReference>
<dbReference type="Proteomes" id="UP000076420">
    <property type="component" value="Unassembled WGS sequence"/>
</dbReference>
<dbReference type="SMART" id="SM00327">
    <property type="entry name" value="VWA"/>
    <property type="match status" value="1"/>
</dbReference>
<dbReference type="EnsemblMetazoa" id="BGLB039748-RA">
    <property type="protein sequence ID" value="BGLB039748-PA"/>
    <property type="gene ID" value="BGLB039748"/>
</dbReference>
<protein>
    <recommendedName>
        <fullName evidence="1">VWFA domain-containing protein</fullName>
    </recommendedName>
</protein>
<gene>
    <name evidence="2" type="primary">106076514</name>
</gene>
<evidence type="ECO:0000259" key="1">
    <source>
        <dbReference type="PROSITE" id="PS50234"/>
    </source>
</evidence>
<dbReference type="AlphaFoldDB" id="A0A2C9M8E2"/>
<dbReference type="VEuPathDB" id="VectorBase:BGLB039748"/>
<dbReference type="Gene3D" id="3.40.50.410">
    <property type="entry name" value="von Willebrand factor, type A domain"/>
    <property type="match status" value="1"/>
</dbReference>
<reference evidence="2" key="1">
    <citation type="submission" date="2020-05" db="UniProtKB">
        <authorList>
            <consortium name="EnsemblMetazoa"/>
        </authorList>
    </citation>
    <scope>IDENTIFICATION</scope>
    <source>
        <strain evidence="2">BB02</strain>
    </source>
</reference>
<dbReference type="InterPro" id="IPR036465">
    <property type="entry name" value="vWFA_dom_sf"/>
</dbReference>
<dbReference type="InterPro" id="IPR002035">
    <property type="entry name" value="VWF_A"/>
</dbReference>
<accession>A0A2C9M8E2</accession>
<evidence type="ECO:0000313" key="2">
    <source>
        <dbReference type="EnsemblMetazoa" id="BGLB039748-PA"/>
    </source>
</evidence>